<keyword evidence="6" id="KW-1185">Reference proteome</keyword>
<sequence>MNRPCFIVLLLICSALQVAGNAALSAETITQNWQAEYSGSDSNGPTVIGHWQFKQGAETVDSGRLGLTGTLDGAVPATAGKFGGGLESFPGWPIDDKHHALMVADHPELSPPGAFTVEMWIKPKAQLRDASLTYLIDKKYASKHDYQWLLSPPNPAGRRRMNVVLGFGEEIETFVTDFLTFEQDVWQHVAFSYDGAGTVRFYQNGSSVGNVTRPGRHGIAAGKLPLSIGDRIGSNYGGFPGFIDEVRISSGALEFSPLTISLTVDRSVWRRFEPSPKIQVTVRNQQQKPLSGAKLRLLGPGWIEREIDLPELPAEGEYIEQVSFDTTLRPDDYVLQGQVRVGGEYPMSREESLLLKLVPRRVPGRMPVLMWGIGSPGEFEKELPRLQDLGFNHCLGFSTSPQKVWDAGKPVPTDGPETINAVRGMLDSALANDFDIAASLYAGHFLKDRKELSRVDRNGQPYQRHDCNASLPGLQEFSENYGRSVGEMYGDHPALTAALINSEVRDSTHVSFSKSDFARYREFSGEDIPAEVTDKIGPRWHTIPDFPKNRVLPDDDRLLKFYRWFWTVGDGWNPLHTALHRGLKADGRDRIWTFYDPAIRAPSIGGSGGEVDVISQWTYTEPSALRVGYFCDEVFAMAAASDKPQDVMKMTQLFWYRSSSAPKKTGKEFIASPFDDHDPDAAYISIAPTHLRSAFWNKIARPVTGLMYHGWSSLVPTDGTHAYKYTQPDLQTEFKRLHREILEPLGPTLLKVPDRQADVAYLDSFTSQIFAGRGSYGYYHDEAYLTLLHAQLQPEVIFEQTLLKKGLDQYKLLVLADCDVLTRSVVEKILAFQKRGGIVIGDPNLTPAIKADIVLPKFVRSKRTQEDQKTILQHAAQLKSALAGRYEWYSQCTTPEIVTRTRSAGNSDYVFVINDRREFGTYVGQHGLVMEDGLPAEGSLTLLREGGHVYDLQTNREISTQQTENKVSWPVQLGPCEGRVFLVTPTPIAAVKITGNESTPAGKPLELLVSVLDSKSKTIPAVIPLQVKITDPAGRVAEFSGYYGAEQGQLPLKLDIAGNDRPGMWKVHVRELAAGQTGVSYFRVQNTAESNAK</sequence>
<keyword evidence="1 3" id="KW-0732">Signal</keyword>
<name>A0ABX5YFE7_9PLAN</name>
<evidence type="ECO:0000259" key="4">
    <source>
        <dbReference type="SMART" id="SM00560"/>
    </source>
</evidence>
<gene>
    <name evidence="5" type="ORF">GmarT_02260</name>
</gene>
<dbReference type="InterPro" id="IPR013320">
    <property type="entry name" value="ConA-like_dom_sf"/>
</dbReference>
<dbReference type="SMART" id="SM00560">
    <property type="entry name" value="LamGL"/>
    <property type="match status" value="1"/>
</dbReference>
<feature type="chain" id="PRO_5046719281" description="LamG-like jellyroll fold domain-containing protein" evidence="3">
    <location>
        <begin position="26"/>
        <end position="1093"/>
    </location>
</feature>
<evidence type="ECO:0000313" key="6">
    <source>
        <dbReference type="Proteomes" id="UP000322887"/>
    </source>
</evidence>
<dbReference type="SUPFAM" id="SSF49899">
    <property type="entry name" value="Concanavalin A-like lectins/glucanases"/>
    <property type="match status" value="1"/>
</dbReference>
<dbReference type="Pfam" id="PF13385">
    <property type="entry name" value="Laminin_G_3"/>
    <property type="match status" value="1"/>
</dbReference>
<evidence type="ECO:0000313" key="5">
    <source>
        <dbReference type="EMBL" id="QEG14391.1"/>
    </source>
</evidence>
<dbReference type="RefSeq" id="WP_002649579.1">
    <property type="nucleotide sequence ID" value="NZ_CP042910.1"/>
</dbReference>
<evidence type="ECO:0000256" key="3">
    <source>
        <dbReference type="SAM" id="SignalP"/>
    </source>
</evidence>
<protein>
    <recommendedName>
        <fullName evidence="4">LamG-like jellyroll fold domain-containing protein</fullName>
    </recommendedName>
</protein>
<evidence type="ECO:0000256" key="2">
    <source>
        <dbReference type="ARBA" id="ARBA00023157"/>
    </source>
</evidence>
<dbReference type="Gene3D" id="3.40.50.880">
    <property type="match status" value="1"/>
</dbReference>
<reference evidence="5 6" key="1">
    <citation type="submission" date="2019-08" db="EMBL/GenBank/DDBJ databases">
        <title>Deep-cultivation of Planctomycetes and their phenomic and genomic characterization uncovers novel biology.</title>
        <authorList>
            <person name="Wiegand S."/>
            <person name="Jogler M."/>
            <person name="Boedeker C."/>
            <person name="Pinto D."/>
            <person name="Vollmers J."/>
            <person name="Rivas-Marin E."/>
            <person name="Kohn T."/>
            <person name="Peeters S.H."/>
            <person name="Heuer A."/>
            <person name="Rast P."/>
            <person name="Oberbeckmann S."/>
            <person name="Bunk B."/>
            <person name="Jeske O."/>
            <person name="Meyerdierks A."/>
            <person name="Storesund J.E."/>
            <person name="Kallscheuer N."/>
            <person name="Luecker S."/>
            <person name="Lage O.M."/>
            <person name="Pohl T."/>
            <person name="Merkel B.J."/>
            <person name="Hornburger P."/>
            <person name="Mueller R.-W."/>
            <person name="Bruemmer F."/>
            <person name="Labrenz M."/>
            <person name="Spormann A.M."/>
            <person name="Op den Camp H."/>
            <person name="Overmann J."/>
            <person name="Amann R."/>
            <person name="Jetten M.S.M."/>
            <person name="Mascher T."/>
            <person name="Medema M.H."/>
            <person name="Devos D.P."/>
            <person name="Kaster A.-K."/>
            <person name="Ovreas L."/>
            <person name="Rohde M."/>
            <person name="Galperin M.Y."/>
            <person name="Jogler C."/>
        </authorList>
    </citation>
    <scope>NUCLEOTIDE SEQUENCE [LARGE SCALE GENOMIC DNA]</scope>
    <source>
        <strain evidence="5 6">DSM 8797</strain>
    </source>
</reference>
<dbReference type="InterPro" id="IPR006558">
    <property type="entry name" value="LamG-like"/>
</dbReference>
<dbReference type="EMBL" id="CP042910">
    <property type="protein sequence ID" value="QEG14391.1"/>
    <property type="molecule type" value="Genomic_DNA"/>
</dbReference>
<dbReference type="CDD" id="cd03143">
    <property type="entry name" value="A4_beta-galactosidase_middle_domain"/>
    <property type="match status" value="1"/>
</dbReference>
<proteinExistence type="predicted"/>
<dbReference type="Gene3D" id="3.20.20.80">
    <property type="entry name" value="Glycosidases"/>
    <property type="match status" value="1"/>
</dbReference>
<evidence type="ECO:0000256" key="1">
    <source>
        <dbReference type="ARBA" id="ARBA00022729"/>
    </source>
</evidence>
<dbReference type="Gene3D" id="2.60.120.200">
    <property type="match status" value="1"/>
</dbReference>
<organism evidence="5 6">
    <name type="scientific">Gimesia maris</name>
    <dbReference type="NCBI Taxonomy" id="122"/>
    <lineage>
        <taxon>Bacteria</taxon>
        <taxon>Pseudomonadati</taxon>
        <taxon>Planctomycetota</taxon>
        <taxon>Planctomycetia</taxon>
        <taxon>Planctomycetales</taxon>
        <taxon>Planctomycetaceae</taxon>
        <taxon>Gimesia</taxon>
    </lineage>
</organism>
<accession>A0ABX5YFE7</accession>
<keyword evidence="2" id="KW-1015">Disulfide bond</keyword>
<dbReference type="InterPro" id="IPR029062">
    <property type="entry name" value="Class_I_gatase-like"/>
</dbReference>
<feature type="signal peptide" evidence="3">
    <location>
        <begin position="1"/>
        <end position="25"/>
    </location>
</feature>
<dbReference type="Proteomes" id="UP000322887">
    <property type="component" value="Chromosome"/>
</dbReference>
<dbReference type="GeneID" id="98644924"/>
<feature type="domain" description="LamG-like jellyroll fold" evidence="4">
    <location>
        <begin position="113"/>
        <end position="256"/>
    </location>
</feature>